<evidence type="ECO:0000256" key="5">
    <source>
        <dbReference type="PROSITE-ProRule" id="PRU01016"/>
    </source>
</evidence>
<dbReference type="SUPFAM" id="SSF53335">
    <property type="entry name" value="S-adenosyl-L-methionine-dependent methyltransferases"/>
    <property type="match status" value="1"/>
</dbReference>
<dbReference type="InterPro" id="IPR001525">
    <property type="entry name" value="C5_MeTfrase"/>
</dbReference>
<dbReference type="RefSeq" id="WP_182534902.1">
    <property type="nucleotide sequence ID" value="NZ_JACJIP010000006.1"/>
</dbReference>
<keyword evidence="1 5" id="KW-0489">Methyltransferase</keyword>
<evidence type="ECO:0000256" key="1">
    <source>
        <dbReference type="ARBA" id="ARBA00022603"/>
    </source>
</evidence>
<dbReference type="PANTHER" id="PTHR10629:SF52">
    <property type="entry name" value="DNA (CYTOSINE-5)-METHYLTRANSFERASE 1"/>
    <property type="match status" value="1"/>
</dbReference>
<keyword evidence="3 5" id="KW-0949">S-adenosyl-L-methionine</keyword>
<dbReference type="EMBL" id="JACJIP010000006">
    <property type="protein sequence ID" value="MBA9084941.1"/>
    <property type="molecule type" value="Genomic_DNA"/>
</dbReference>
<dbReference type="InterPro" id="IPR018117">
    <property type="entry name" value="C5_DNA_meth_AS"/>
</dbReference>
<dbReference type="EC" id="2.1.1.37" evidence="7"/>
<keyword evidence="2 5" id="KW-0808">Transferase</keyword>
<evidence type="ECO:0000256" key="2">
    <source>
        <dbReference type="ARBA" id="ARBA00022679"/>
    </source>
</evidence>
<evidence type="ECO:0000256" key="7">
    <source>
        <dbReference type="RuleBase" id="RU000417"/>
    </source>
</evidence>
<dbReference type="PROSITE" id="PS00094">
    <property type="entry name" value="C5_MTASE_1"/>
    <property type="match status" value="1"/>
</dbReference>
<dbReference type="Proteomes" id="UP000567067">
    <property type="component" value="Unassembled WGS sequence"/>
</dbReference>
<evidence type="ECO:0000256" key="3">
    <source>
        <dbReference type="ARBA" id="ARBA00022691"/>
    </source>
</evidence>
<dbReference type="GO" id="GO:0044027">
    <property type="term" value="P:negative regulation of gene expression via chromosomal CpG island methylation"/>
    <property type="evidence" value="ECO:0007669"/>
    <property type="project" value="TreeGrafter"/>
</dbReference>
<dbReference type="PRINTS" id="PR00105">
    <property type="entry name" value="C5METTRFRASE"/>
</dbReference>
<dbReference type="Gene3D" id="3.90.120.10">
    <property type="entry name" value="DNA Methylase, subunit A, domain 2"/>
    <property type="match status" value="1"/>
</dbReference>
<keyword evidence="4" id="KW-0680">Restriction system</keyword>
<dbReference type="GO" id="GO:0032259">
    <property type="term" value="P:methylation"/>
    <property type="evidence" value="ECO:0007669"/>
    <property type="project" value="UniProtKB-KW"/>
</dbReference>
<organism evidence="8 9">
    <name type="scientific">Fontibacillus solani</name>
    <dbReference type="NCBI Taxonomy" id="1572857"/>
    <lineage>
        <taxon>Bacteria</taxon>
        <taxon>Bacillati</taxon>
        <taxon>Bacillota</taxon>
        <taxon>Bacilli</taxon>
        <taxon>Bacillales</taxon>
        <taxon>Paenibacillaceae</taxon>
        <taxon>Fontibacillus</taxon>
    </lineage>
</organism>
<keyword evidence="9" id="KW-1185">Reference proteome</keyword>
<proteinExistence type="inferred from homology"/>
<sequence length="423" mass="47977">MSQSFFHSSIAIHSKKYNVLDLFSGAGGMSEGFLQAGFKITNACDYSSEAAETYQNRHRQLGYKDSVFFNGDIKKLTTPKKMNDFLNGKKIDVIVGGPPCQGFSISGKRNKDDPRNVLFLEYLKVVKLVKPKYFVIENVEGILTFKIDKITGISGTIYENDIVPNIIVNEAKKLGYHVEYRLLNAKNYSVPQNRPRVIFLGHMIKNVKGKIIHLVAPPVFPTPQENIISVEDAISDLRFLTAGKKTSNYDNRYKPTHYQLALRNGLTPNINGNSVPATSLSNHWSSRHTENVVDRFKMLEHGESIGDLLKRLSSDEYKKYKTKKYRCTKLHPKSVSPTVLTLPDDIVHYDLKNPRILSVRELARLQSFDDSFEFLGKRTTGGNRRRLETPQYTQVGNAVPPLFAKAIARQIMKALKDSEQNFR</sequence>
<evidence type="ECO:0000313" key="9">
    <source>
        <dbReference type="Proteomes" id="UP000567067"/>
    </source>
</evidence>
<dbReference type="GO" id="GO:0009307">
    <property type="term" value="P:DNA restriction-modification system"/>
    <property type="evidence" value="ECO:0007669"/>
    <property type="project" value="UniProtKB-KW"/>
</dbReference>
<dbReference type="PROSITE" id="PS51679">
    <property type="entry name" value="SAM_MT_C5"/>
    <property type="match status" value="1"/>
</dbReference>
<dbReference type="GO" id="GO:0003677">
    <property type="term" value="F:DNA binding"/>
    <property type="evidence" value="ECO:0007669"/>
    <property type="project" value="TreeGrafter"/>
</dbReference>
<dbReference type="InterPro" id="IPR050390">
    <property type="entry name" value="C5-Methyltransferase"/>
</dbReference>
<comment type="similarity">
    <text evidence="5 6">Belongs to the class I-like SAM-binding methyltransferase superfamily. C5-methyltransferase family.</text>
</comment>
<protein>
    <recommendedName>
        <fullName evidence="7">Cytosine-specific methyltransferase</fullName>
        <ecNumber evidence="7">2.1.1.37</ecNumber>
    </recommendedName>
</protein>
<accession>A0A7W3SRM5</accession>
<dbReference type="NCBIfam" id="TIGR00675">
    <property type="entry name" value="dcm"/>
    <property type="match status" value="1"/>
</dbReference>
<dbReference type="GO" id="GO:0003886">
    <property type="term" value="F:DNA (cytosine-5-)-methyltransferase activity"/>
    <property type="evidence" value="ECO:0007669"/>
    <property type="project" value="UniProtKB-EC"/>
</dbReference>
<comment type="caution">
    <text evidence="8">The sequence shown here is derived from an EMBL/GenBank/DDBJ whole genome shotgun (WGS) entry which is preliminary data.</text>
</comment>
<feature type="active site" evidence="5">
    <location>
        <position position="100"/>
    </location>
</feature>
<dbReference type="AlphaFoldDB" id="A0A7W3SRM5"/>
<gene>
    <name evidence="8" type="ORF">FHR92_001402</name>
</gene>
<evidence type="ECO:0000313" key="8">
    <source>
        <dbReference type="EMBL" id="MBA9084941.1"/>
    </source>
</evidence>
<reference evidence="8 9" key="1">
    <citation type="submission" date="2020-08" db="EMBL/GenBank/DDBJ databases">
        <title>Genomic Encyclopedia of Type Strains, Phase III (KMG-III): the genomes of soil and plant-associated and newly described type strains.</title>
        <authorList>
            <person name="Whitman W."/>
        </authorList>
    </citation>
    <scope>NUCLEOTIDE SEQUENCE [LARGE SCALE GENOMIC DNA]</scope>
    <source>
        <strain evidence="8 9">CECT 8693</strain>
    </source>
</reference>
<dbReference type="PANTHER" id="PTHR10629">
    <property type="entry name" value="CYTOSINE-SPECIFIC METHYLTRANSFERASE"/>
    <property type="match status" value="1"/>
</dbReference>
<dbReference type="InterPro" id="IPR029063">
    <property type="entry name" value="SAM-dependent_MTases_sf"/>
</dbReference>
<comment type="catalytic activity">
    <reaction evidence="7">
        <text>a 2'-deoxycytidine in DNA + S-adenosyl-L-methionine = a 5-methyl-2'-deoxycytidine in DNA + S-adenosyl-L-homocysteine + H(+)</text>
        <dbReference type="Rhea" id="RHEA:13681"/>
        <dbReference type="Rhea" id="RHEA-COMP:11369"/>
        <dbReference type="Rhea" id="RHEA-COMP:11370"/>
        <dbReference type="ChEBI" id="CHEBI:15378"/>
        <dbReference type="ChEBI" id="CHEBI:57856"/>
        <dbReference type="ChEBI" id="CHEBI:59789"/>
        <dbReference type="ChEBI" id="CHEBI:85452"/>
        <dbReference type="ChEBI" id="CHEBI:85454"/>
        <dbReference type="EC" id="2.1.1.37"/>
    </reaction>
</comment>
<dbReference type="Pfam" id="PF00145">
    <property type="entry name" value="DNA_methylase"/>
    <property type="match status" value="1"/>
</dbReference>
<dbReference type="Gene3D" id="3.40.50.150">
    <property type="entry name" value="Vaccinia Virus protein VP39"/>
    <property type="match status" value="1"/>
</dbReference>
<evidence type="ECO:0000256" key="6">
    <source>
        <dbReference type="RuleBase" id="RU000416"/>
    </source>
</evidence>
<name>A0A7W3SRM5_9BACL</name>
<evidence type="ECO:0000256" key="4">
    <source>
        <dbReference type="ARBA" id="ARBA00022747"/>
    </source>
</evidence>